<accession>A0A1M4Z117</accession>
<reference evidence="2" key="1">
    <citation type="submission" date="2016-11" db="EMBL/GenBank/DDBJ databases">
        <authorList>
            <person name="Varghese N."/>
            <person name="Submissions S."/>
        </authorList>
    </citation>
    <scope>NUCLEOTIDE SEQUENCE [LARGE SCALE GENOMIC DNA]</scope>
    <source>
        <strain evidence="2">DSM 12395</strain>
    </source>
</reference>
<evidence type="ECO:0000313" key="2">
    <source>
        <dbReference type="Proteomes" id="UP000184148"/>
    </source>
</evidence>
<keyword evidence="2" id="KW-1185">Reference proteome</keyword>
<organism evidence="1 2">
    <name type="scientific">Desulforamulus putei DSM 12395</name>
    <dbReference type="NCBI Taxonomy" id="1121429"/>
    <lineage>
        <taxon>Bacteria</taxon>
        <taxon>Bacillati</taxon>
        <taxon>Bacillota</taxon>
        <taxon>Clostridia</taxon>
        <taxon>Eubacteriales</taxon>
        <taxon>Peptococcaceae</taxon>
        <taxon>Desulforamulus</taxon>
    </lineage>
</organism>
<dbReference type="AlphaFoldDB" id="A0A1M4Z117"/>
<proteinExistence type="predicted"/>
<dbReference type="EMBL" id="FQUY01000012">
    <property type="protein sequence ID" value="SHF11773.1"/>
    <property type="molecule type" value="Genomic_DNA"/>
</dbReference>
<dbReference type="STRING" id="1121429.SAMN02745133_01863"/>
<dbReference type="RefSeq" id="WP_073239043.1">
    <property type="nucleotide sequence ID" value="NZ_FQUY01000012.1"/>
</dbReference>
<gene>
    <name evidence="1" type="ORF">SAMN02745133_01863</name>
</gene>
<name>A0A1M4Z117_9FIRM</name>
<protein>
    <submittedName>
        <fullName evidence="1">Uncharacterized protein</fullName>
    </submittedName>
</protein>
<sequence length="89" mass="10372">MRQAKSPQIDEKALSKKYRTSVSRLIKLWKEGRSDVEVATQTGVDLMTLRQIKSDIELAHRRLRLEKKKEALAKTQASLQRQIFLRPLI</sequence>
<dbReference type="Proteomes" id="UP000184148">
    <property type="component" value="Unassembled WGS sequence"/>
</dbReference>
<evidence type="ECO:0000313" key="1">
    <source>
        <dbReference type="EMBL" id="SHF11773.1"/>
    </source>
</evidence>
<dbReference type="OrthoDB" id="1808615at2"/>